<reference evidence="2" key="1">
    <citation type="journal article" date="2007" name="Plant Cell">
        <title>Dothideomycete-plant interactions illuminated by genome sequencing and EST analysis of the wheat pathogen Stagonospora nodorum.</title>
        <authorList>
            <person name="Hane J.K."/>
            <person name="Lowe R.G."/>
            <person name="Solomon P.S."/>
            <person name="Tan K.C."/>
            <person name="Schoch C.L."/>
            <person name="Spatafora J.W."/>
            <person name="Crous P.W."/>
            <person name="Kodira C."/>
            <person name="Birren B.W."/>
            <person name="Galagan J.E."/>
            <person name="Torriani S.F."/>
            <person name="McDonald B.A."/>
            <person name="Oliver R.P."/>
        </authorList>
    </citation>
    <scope>NUCLEOTIDE SEQUENCE [LARGE SCALE GENOMIC DNA]</scope>
    <source>
        <strain evidence="2">SN15 / ATCC MYA-4574 / FGSC 10173</strain>
    </source>
</reference>
<accession>Q0UWV4</accession>
<dbReference type="AlphaFoldDB" id="Q0UWV4"/>
<name>Q0UWV4_PHANO</name>
<sequence length="32" mass="3848">MKFIGYWPQSTTRFEQTKVRPAAQIKDSWVFT</sequence>
<evidence type="ECO:0000313" key="2">
    <source>
        <dbReference type="Proteomes" id="UP000001055"/>
    </source>
</evidence>
<gene>
    <name evidence="1" type="ORF">SNOG_03760</name>
</gene>
<dbReference type="EMBL" id="CH445329">
    <property type="protein sequence ID" value="EAT88965.1"/>
    <property type="molecule type" value="Genomic_DNA"/>
</dbReference>
<dbReference type="Proteomes" id="UP000001055">
    <property type="component" value="Unassembled WGS sequence"/>
</dbReference>
<proteinExistence type="predicted"/>
<protein>
    <submittedName>
        <fullName evidence="1">Uncharacterized protein</fullName>
    </submittedName>
</protein>
<evidence type="ECO:0000313" key="1">
    <source>
        <dbReference type="EMBL" id="EAT88965.1"/>
    </source>
</evidence>
<organism evidence="1 2">
    <name type="scientific">Phaeosphaeria nodorum (strain SN15 / ATCC MYA-4574 / FGSC 10173)</name>
    <name type="common">Glume blotch fungus</name>
    <name type="synonym">Parastagonospora nodorum</name>
    <dbReference type="NCBI Taxonomy" id="321614"/>
    <lineage>
        <taxon>Eukaryota</taxon>
        <taxon>Fungi</taxon>
        <taxon>Dikarya</taxon>
        <taxon>Ascomycota</taxon>
        <taxon>Pezizomycotina</taxon>
        <taxon>Dothideomycetes</taxon>
        <taxon>Pleosporomycetidae</taxon>
        <taxon>Pleosporales</taxon>
        <taxon>Pleosporineae</taxon>
        <taxon>Phaeosphaeriaceae</taxon>
        <taxon>Parastagonospora</taxon>
    </lineage>
</organism>
<dbReference type="HOGENOM" id="CLU_3392497_0_0_1"/>
<dbReference type="GeneID" id="5971171"/>
<dbReference type="InParanoid" id="Q0UWV4"/>
<dbReference type="RefSeq" id="XP_001794308.1">
    <property type="nucleotide sequence ID" value="XM_001794256.1"/>
</dbReference>
<dbReference type="KEGG" id="pno:SNOG_03760"/>